<name>A0A7K0CP38_9ACTN</name>
<gene>
    <name evidence="1" type="ORF">SRB5_54270</name>
</gene>
<organism evidence="1 2">
    <name type="scientific">Streptomyces smaragdinus</name>
    <dbReference type="NCBI Taxonomy" id="2585196"/>
    <lineage>
        <taxon>Bacteria</taxon>
        <taxon>Bacillati</taxon>
        <taxon>Actinomycetota</taxon>
        <taxon>Actinomycetes</taxon>
        <taxon>Kitasatosporales</taxon>
        <taxon>Streptomycetaceae</taxon>
        <taxon>Streptomyces</taxon>
    </lineage>
</organism>
<dbReference type="AlphaFoldDB" id="A0A7K0CP38"/>
<proteinExistence type="predicted"/>
<comment type="caution">
    <text evidence="1">The sequence shown here is derived from an EMBL/GenBank/DDBJ whole genome shotgun (WGS) entry which is preliminary data.</text>
</comment>
<evidence type="ECO:0000313" key="1">
    <source>
        <dbReference type="EMBL" id="MQY15248.1"/>
    </source>
</evidence>
<dbReference type="EMBL" id="WEGJ01000030">
    <property type="protein sequence ID" value="MQY15248.1"/>
    <property type="molecule type" value="Genomic_DNA"/>
</dbReference>
<evidence type="ECO:0000313" key="2">
    <source>
        <dbReference type="Proteomes" id="UP000466345"/>
    </source>
</evidence>
<dbReference type="RefSeq" id="WP_153456071.1">
    <property type="nucleotide sequence ID" value="NZ_WEGJ01000030.1"/>
</dbReference>
<accession>A0A7K0CP38</accession>
<sequence length="211" mass="23493">MLNEDRGVRPDPARPGEVHRLRGAWTQGPDATDTAIQRLRRFRAAWALMEARQEAAEPVISVWAGDEPPQLTYQDALTADFEVLTAAAESWRNGPPSGHRIARALEAGHRALTEAQTALLALVRETEGGEVLIDDEGRAHYRWREDDVARLAVNSGYPSVIAEVERRWTLAVERAVGVVRRADEDLSDALRDLPARRPQPEPEGGFGAFFW</sequence>
<dbReference type="Proteomes" id="UP000466345">
    <property type="component" value="Unassembled WGS sequence"/>
</dbReference>
<protein>
    <submittedName>
        <fullName evidence="1">Uncharacterized protein</fullName>
    </submittedName>
</protein>
<reference evidence="1 2" key="1">
    <citation type="submission" date="2019-10" db="EMBL/GenBank/DDBJ databases">
        <title>Streptomyces smaragdinus sp. nov. and Streptomyces fabii sp. nov., isolated from the gut of fungus growing-termite Macrotermes natalensis.</title>
        <authorList>
            <person name="Schwitalla J."/>
            <person name="Benndorf R."/>
            <person name="Martin K."/>
            <person name="De Beer W."/>
            <person name="Kaster A.-K."/>
            <person name="Vollmers J."/>
            <person name="Poulsen M."/>
            <person name="Beemelmanns C."/>
        </authorList>
    </citation>
    <scope>NUCLEOTIDE SEQUENCE [LARGE SCALE GENOMIC DNA]</scope>
    <source>
        <strain evidence="1 2">RB5</strain>
    </source>
</reference>
<keyword evidence="2" id="KW-1185">Reference proteome</keyword>